<feature type="compositionally biased region" description="Basic and acidic residues" evidence="1">
    <location>
        <begin position="80"/>
        <end position="89"/>
    </location>
</feature>
<comment type="caution">
    <text evidence="3">The sequence shown here is derived from an EMBL/GenBank/DDBJ whole genome shotgun (WGS) entry which is preliminary data.</text>
</comment>
<evidence type="ECO:0000313" key="3">
    <source>
        <dbReference type="EMBL" id="KKF02254.1"/>
    </source>
</evidence>
<reference evidence="3 4" key="1">
    <citation type="journal article" date="2015" name="Genome Announc.">
        <title>Draft Genome Sequence of Mycobacterium obuense Strain UC1, Isolated from Patient Sputum.</title>
        <authorList>
            <person name="Greninger A.L."/>
            <person name="Cunningham G."/>
            <person name="Hsu E.D."/>
            <person name="Yu J.M."/>
            <person name="Chiu C.Y."/>
            <person name="Miller S."/>
        </authorList>
    </citation>
    <scope>NUCLEOTIDE SEQUENCE [LARGE SCALE GENOMIC DNA]</scope>
    <source>
        <strain evidence="3 4">UC1</strain>
    </source>
</reference>
<feature type="signal peptide" evidence="2">
    <location>
        <begin position="1"/>
        <end position="28"/>
    </location>
</feature>
<feature type="compositionally biased region" description="Basic and acidic residues" evidence="1">
    <location>
        <begin position="61"/>
        <end position="73"/>
    </location>
</feature>
<dbReference type="EMBL" id="LAUZ02000012">
    <property type="protein sequence ID" value="KKF02254.1"/>
    <property type="molecule type" value="Genomic_DNA"/>
</dbReference>
<evidence type="ECO:0000313" key="4">
    <source>
        <dbReference type="Proteomes" id="UP000034150"/>
    </source>
</evidence>
<evidence type="ECO:0000256" key="1">
    <source>
        <dbReference type="SAM" id="MobiDB-lite"/>
    </source>
</evidence>
<sequence>MAKGVGIAAGFAASAWMMTSVATGVASADDGESSSSAARSASSQSASGAPARSAGSSRVAKAREARHQSKGDAVRATGSLKERRAERSARTATSSEAVSGEKTDATPVRRSLGLAPKHESTAVDTPPAGQRLKPLAAVAAFLQRNVFNAAPVVTDVQINRQGPNGTITGDLDARDPDELGQRVQIRSTVRAGAPSPALCGCEEVPGLIALAYTNPAVIGGEAGDNWNAPAAVDSTTVYLNPDYSVAYYAGKETGTVTIDGFGTGDVVLDFVGNLTAGGTAEKSVATLNADLGSGDLKGVEGTVISQSALNADGTALGVLTGEVVRPEIRYVVVRKPVNGTVTIDEITGAFTYQADAAFLAAGGGTDSFEVLVTDNRFSLAKLFKRYNGDPVQSVVLTIV</sequence>
<evidence type="ECO:0000256" key="2">
    <source>
        <dbReference type="SAM" id="SignalP"/>
    </source>
</evidence>
<keyword evidence="4" id="KW-1185">Reference proteome</keyword>
<dbReference type="PATRIC" id="fig|1807.13.peg.1538"/>
<dbReference type="Gene3D" id="2.60.40.3440">
    <property type="match status" value="1"/>
</dbReference>
<gene>
    <name evidence="3" type="ORF">WN67_09545</name>
</gene>
<feature type="chain" id="PRO_5005635251" evidence="2">
    <location>
        <begin position="29"/>
        <end position="399"/>
    </location>
</feature>
<dbReference type="Proteomes" id="UP000034150">
    <property type="component" value="Unassembled WGS sequence"/>
</dbReference>
<feature type="compositionally biased region" description="Low complexity" evidence="1">
    <location>
        <begin position="33"/>
        <end position="59"/>
    </location>
</feature>
<name>A0A0M2K4V0_9MYCO</name>
<dbReference type="AlphaFoldDB" id="A0A0M2K4V0"/>
<accession>A0A0M2K4V0</accession>
<proteinExistence type="predicted"/>
<organism evidence="3 4">
    <name type="scientific">Mycolicibacterium obuense</name>
    <dbReference type="NCBI Taxonomy" id="1807"/>
    <lineage>
        <taxon>Bacteria</taxon>
        <taxon>Bacillati</taxon>
        <taxon>Actinomycetota</taxon>
        <taxon>Actinomycetes</taxon>
        <taxon>Mycobacteriales</taxon>
        <taxon>Mycobacteriaceae</taxon>
        <taxon>Mycolicibacterium</taxon>
    </lineage>
</organism>
<feature type="region of interest" description="Disordered" evidence="1">
    <location>
        <begin position="24"/>
        <end position="128"/>
    </location>
</feature>
<keyword evidence="2" id="KW-0732">Signal</keyword>
<protein>
    <submittedName>
        <fullName evidence="3">Uncharacterized protein</fullName>
    </submittedName>
</protein>